<name>A0AAD5JN70_9FUNG</name>
<reference evidence="1" key="1">
    <citation type="journal article" date="2022" name="IScience">
        <title>Evolution of zygomycete secretomes and the origins of terrestrial fungal ecologies.</title>
        <authorList>
            <person name="Chang Y."/>
            <person name="Wang Y."/>
            <person name="Mondo S."/>
            <person name="Ahrendt S."/>
            <person name="Andreopoulos W."/>
            <person name="Barry K."/>
            <person name="Beard J."/>
            <person name="Benny G.L."/>
            <person name="Blankenship S."/>
            <person name="Bonito G."/>
            <person name="Cuomo C."/>
            <person name="Desiro A."/>
            <person name="Gervers K.A."/>
            <person name="Hundley H."/>
            <person name="Kuo A."/>
            <person name="LaButti K."/>
            <person name="Lang B.F."/>
            <person name="Lipzen A."/>
            <person name="O'Donnell K."/>
            <person name="Pangilinan J."/>
            <person name="Reynolds N."/>
            <person name="Sandor L."/>
            <person name="Smith M.E."/>
            <person name="Tsang A."/>
            <person name="Grigoriev I.V."/>
            <person name="Stajich J.E."/>
            <person name="Spatafora J.W."/>
        </authorList>
    </citation>
    <scope>NUCLEOTIDE SEQUENCE</scope>
    <source>
        <strain evidence="1">RSA 2281</strain>
    </source>
</reference>
<organism evidence="1 2">
    <name type="scientific">Phascolomyces articulosus</name>
    <dbReference type="NCBI Taxonomy" id="60185"/>
    <lineage>
        <taxon>Eukaryota</taxon>
        <taxon>Fungi</taxon>
        <taxon>Fungi incertae sedis</taxon>
        <taxon>Mucoromycota</taxon>
        <taxon>Mucoromycotina</taxon>
        <taxon>Mucoromycetes</taxon>
        <taxon>Mucorales</taxon>
        <taxon>Lichtheimiaceae</taxon>
        <taxon>Phascolomyces</taxon>
    </lineage>
</organism>
<sequence>MASVDFLWPCEVKKMKPCCLGNSRNIFGLWGTFQAFLKTRSILQRPEMLGPLSTFILMQSIQILSLLYITMLFENVKKIFEKCEKSLTNIFSLGQGLKSLPSFSSLGEFSFIFGIHIEMKVPDELELSILTAKFARLHLNLESGIYQSKLIRESFAVKNIRNQCSS</sequence>
<dbReference type="AlphaFoldDB" id="A0AAD5JN70"/>
<accession>A0AAD5JN70</accession>
<evidence type="ECO:0000313" key="2">
    <source>
        <dbReference type="Proteomes" id="UP001209540"/>
    </source>
</evidence>
<evidence type="ECO:0000313" key="1">
    <source>
        <dbReference type="EMBL" id="KAI9246892.1"/>
    </source>
</evidence>
<dbReference type="EMBL" id="JAIXMP010000044">
    <property type="protein sequence ID" value="KAI9246892.1"/>
    <property type="molecule type" value="Genomic_DNA"/>
</dbReference>
<proteinExistence type="predicted"/>
<protein>
    <submittedName>
        <fullName evidence="1">Uncharacterized protein</fullName>
    </submittedName>
</protein>
<gene>
    <name evidence="1" type="ORF">BDA99DRAFT_543076</name>
</gene>
<reference evidence="1" key="2">
    <citation type="submission" date="2023-02" db="EMBL/GenBank/DDBJ databases">
        <authorList>
            <consortium name="DOE Joint Genome Institute"/>
            <person name="Mondo S.J."/>
            <person name="Chang Y."/>
            <person name="Wang Y."/>
            <person name="Ahrendt S."/>
            <person name="Andreopoulos W."/>
            <person name="Barry K."/>
            <person name="Beard J."/>
            <person name="Benny G.L."/>
            <person name="Blankenship S."/>
            <person name="Bonito G."/>
            <person name="Cuomo C."/>
            <person name="Desiro A."/>
            <person name="Gervers K.A."/>
            <person name="Hundley H."/>
            <person name="Kuo A."/>
            <person name="LaButti K."/>
            <person name="Lang B.F."/>
            <person name="Lipzen A."/>
            <person name="O'Donnell K."/>
            <person name="Pangilinan J."/>
            <person name="Reynolds N."/>
            <person name="Sandor L."/>
            <person name="Smith M.W."/>
            <person name="Tsang A."/>
            <person name="Grigoriev I.V."/>
            <person name="Stajich J.E."/>
            <person name="Spatafora J.W."/>
        </authorList>
    </citation>
    <scope>NUCLEOTIDE SEQUENCE</scope>
    <source>
        <strain evidence="1">RSA 2281</strain>
    </source>
</reference>
<comment type="caution">
    <text evidence="1">The sequence shown here is derived from an EMBL/GenBank/DDBJ whole genome shotgun (WGS) entry which is preliminary data.</text>
</comment>
<keyword evidence="2" id="KW-1185">Reference proteome</keyword>
<dbReference type="Proteomes" id="UP001209540">
    <property type="component" value="Unassembled WGS sequence"/>
</dbReference>